<dbReference type="AlphaFoldDB" id="C4LGA1"/>
<dbReference type="Proteomes" id="UP000001473">
    <property type="component" value="Chromosome"/>
</dbReference>
<organism evidence="1 2">
    <name type="scientific">Corynebacterium kroppenstedtii (strain DSM 44385 / JCM 11950 / CIP 105744 / CCUG 35717)</name>
    <dbReference type="NCBI Taxonomy" id="645127"/>
    <lineage>
        <taxon>Bacteria</taxon>
        <taxon>Bacillati</taxon>
        <taxon>Actinomycetota</taxon>
        <taxon>Actinomycetes</taxon>
        <taxon>Mycobacteriales</taxon>
        <taxon>Corynebacteriaceae</taxon>
        <taxon>Corynebacterium</taxon>
    </lineage>
</organism>
<evidence type="ECO:0000313" key="2">
    <source>
        <dbReference type="Proteomes" id="UP000001473"/>
    </source>
</evidence>
<sequence>MLCFVVLTARIVPRTFGIIGRKLGVLGIIVWLFSDSSLMAIPRSVE</sequence>
<evidence type="ECO:0000313" key="1">
    <source>
        <dbReference type="EMBL" id="ACR16951.1"/>
    </source>
</evidence>
<keyword evidence="2" id="KW-1185">Reference proteome</keyword>
<dbReference type="KEGG" id="ckp:ckrop_0158"/>
<name>C4LGA1_CORK4</name>
<accession>C4LGA1</accession>
<protein>
    <submittedName>
        <fullName evidence="1">Uncharacterized protein</fullName>
    </submittedName>
</protein>
<reference evidence="1 2" key="1">
    <citation type="journal article" date="2008" name="J. Biotechnol.">
        <title>Ultrafast pyrosequencing of Corynebacterium kroppenstedtii DSM44385 revealed insights into the physiology of a lipophilic corynebacterium that lacks mycolic acids.</title>
        <authorList>
            <person name="Tauch A."/>
            <person name="Schneider J."/>
            <person name="Szczepanowski R."/>
            <person name="Tilker A."/>
            <person name="Viehoever P."/>
            <person name="Gartemann K.-H."/>
            <person name="Arnold W."/>
            <person name="Blom J."/>
            <person name="Brinkrolf K."/>
            <person name="Brune I."/>
            <person name="Goetker S."/>
            <person name="Weisshaar B."/>
            <person name="Goesmann A."/>
            <person name="Droege M."/>
            <person name="Puehler A."/>
        </authorList>
    </citation>
    <scope>NUCLEOTIDE SEQUENCE [LARGE SCALE GENOMIC DNA]</scope>
    <source>
        <strain evidence="2">DSM 44385 / JCM 11950 / CIP 105744 / CCUG 35717</strain>
    </source>
</reference>
<dbReference type="EMBL" id="CP001620">
    <property type="protein sequence ID" value="ACR16951.1"/>
    <property type="molecule type" value="Genomic_DNA"/>
</dbReference>
<dbReference type="HOGENOM" id="CLU_3182601_0_0_11"/>
<gene>
    <name evidence="1" type="ordered locus">ckrop_0158</name>
</gene>
<proteinExistence type="predicted"/>